<evidence type="ECO:0000313" key="3">
    <source>
        <dbReference type="Proteomes" id="UP000231179"/>
    </source>
</evidence>
<proteinExistence type="predicted"/>
<keyword evidence="1" id="KW-0812">Transmembrane</keyword>
<evidence type="ECO:0000313" key="2">
    <source>
        <dbReference type="EMBL" id="ATX71532.1"/>
    </source>
</evidence>
<dbReference type="RefSeq" id="WP_100255062.1">
    <property type="nucleotide sequence ID" value="NZ_CP024870.1"/>
</dbReference>
<keyword evidence="1" id="KW-0472">Membrane</keyword>
<dbReference type="Proteomes" id="UP000231179">
    <property type="component" value="Chromosome"/>
</dbReference>
<feature type="transmembrane region" description="Helical" evidence="1">
    <location>
        <begin position="90"/>
        <end position="107"/>
    </location>
</feature>
<feature type="transmembrane region" description="Helical" evidence="1">
    <location>
        <begin position="9"/>
        <end position="28"/>
    </location>
</feature>
<protein>
    <recommendedName>
        <fullName evidence="4">Transmembrane protein</fullName>
    </recommendedName>
</protein>
<gene>
    <name evidence="2" type="ORF">SCLAR_v1c12320</name>
</gene>
<feature type="transmembrane region" description="Helical" evidence="1">
    <location>
        <begin position="127"/>
        <end position="149"/>
    </location>
</feature>
<evidence type="ECO:0000256" key="1">
    <source>
        <dbReference type="SAM" id="Phobius"/>
    </source>
</evidence>
<keyword evidence="1" id="KW-1133">Transmembrane helix</keyword>
<dbReference type="AlphaFoldDB" id="A0A2K8KJJ4"/>
<feature type="transmembrane region" description="Helical" evidence="1">
    <location>
        <begin position="48"/>
        <end position="69"/>
    </location>
</feature>
<accession>A0A2K8KJJ4</accession>
<evidence type="ECO:0008006" key="4">
    <source>
        <dbReference type="Google" id="ProtNLM"/>
    </source>
</evidence>
<keyword evidence="3" id="KW-1185">Reference proteome</keyword>
<dbReference type="EMBL" id="CP024870">
    <property type="protein sequence ID" value="ATX71532.1"/>
    <property type="molecule type" value="Genomic_DNA"/>
</dbReference>
<reference evidence="2 3" key="1">
    <citation type="submission" date="2017-11" db="EMBL/GenBank/DDBJ databases">
        <title>Complete genome sequence of Spiroplasma clarkii CN-5 (DSM 19994).</title>
        <authorList>
            <person name="Tsai Y.-M."/>
            <person name="Chang A."/>
            <person name="Lo W.-S."/>
            <person name="Kuo C.-H."/>
        </authorList>
    </citation>
    <scope>NUCLEOTIDE SEQUENCE [LARGE SCALE GENOMIC DNA]</scope>
    <source>
        <strain evidence="2 3">CN-5</strain>
    </source>
</reference>
<name>A0A2K8KJJ4_9MOLU</name>
<sequence>MSKSKNFNLLWNCLIICIVFHYTISFINRIHTLTPLSDYFTYVSSYPMLLFLFDTLTVYLLLTCSVSFMQMLDKNLLTNKNLHWVLKFNNLNLIFKLIQLTIPFVLFKSLDTYFFLKYYLSTSLTDVYYTCLAVMVMVVSIVSFLYVACLTFSYHKLVITQDCEVDYLFFNIYKKLFYLAILIFDFKNYETEFEKKINYFIKKTSTNYLIRFTLIKSNFLINVRKSTTPPLVVEVENINNF</sequence>
<organism evidence="2 3">
    <name type="scientific">Spiroplasma clarkii</name>
    <dbReference type="NCBI Taxonomy" id="2139"/>
    <lineage>
        <taxon>Bacteria</taxon>
        <taxon>Bacillati</taxon>
        <taxon>Mycoplasmatota</taxon>
        <taxon>Mollicutes</taxon>
        <taxon>Entomoplasmatales</taxon>
        <taxon>Spiroplasmataceae</taxon>
        <taxon>Spiroplasma</taxon>
    </lineage>
</organism>